<dbReference type="PANTHER" id="PTHR11733:SF222">
    <property type="entry name" value="IP12942P"/>
    <property type="match status" value="1"/>
</dbReference>
<feature type="domain" description="Peptidase M13 C-terminal" evidence="8">
    <location>
        <begin position="481"/>
        <end position="676"/>
    </location>
</feature>
<keyword evidence="4" id="KW-0378">Hydrolase</keyword>
<evidence type="ECO:0000256" key="6">
    <source>
        <dbReference type="ARBA" id="ARBA00023049"/>
    </source>
</evidence>
<dbReference type="GO" id="GO:0046872">
    <property type="term" value="F:metal ion binding"/>
    <property type="evidence" value="ECO:0007669"/>
    <property type="project" value="UniProtKB-KW"/>
</dbReference>
<dbReference type="GO" id="GO:0006508">
    <property type="term" value="P:proteolysis"/>
    <property type="evidence" value="ECO:0007669"/>
    <property type="project" value="UniProtKB-KW"/>
</dbReference>
<keyword evidence="3" id="KW-0479">Metal-binding</keyword>
<dbReference type="PRINTS" id="PR00786">
    <property type="entry name" value="NEPRILYSIN"/>
</dbReference>
<evidence type="ECO:0000259" key="8">
    <source>
        <dbReference type="Pfam" id="PF01431"/>
    </source>
</evidence>
<dbReference type="InterPro" id="IPR000718">
    <property type="entry name" value="Peptidase_M13"/>
</dbReference>
<dbReference type="EMBL" id="RBZU01000011">
    <property type="protein sequence ID" value="RKP48679.1"/>
    <property type="molecule type" value="Genomic_DNA"/>
</dbReference>
<evidence type="ECO:0000256" key="5">
    <source>
        <dbReference type="ARBA" id="ARBA00022833"/>
    </source>
</evidence>
<gene>
    <name evidence="10" type="ORF">D7S86_22025</name>
</gene>
<evidence type="ECO:0000256" key="4">
    <source>
        <dbReference type="ARBA" id="ARBA00022801"/>
    </source>
</evidence>
<dbReference type="PANTHER" id="PTHR11733">
    <property type="entry name" value="ZINC METALLOPROTEASE FAMILY M13 NEPRILYSIN-RELATED"/>
    <property type="match status" value="1"/>
</dbReference>
<comment type="caution">
    <text evidence="10">The sequence shown here is derived from an EMBL/GenBank/DDBJ whole genome shotgun (WGS) entry which is preliminary data.</text>
</comment>
<dbReference type="Gene3D" id="3.40.390.10">
    <property type="entry name" value="Collagenase (Catalytic Domain)"/>
    <property type="match status" value="1"/>
</dbReference>
<evidence type="ECO:0000313" key="11">
    <source>
        <dbReference type="Proteomes" id="UP000270342"/>
    </source>
</evidence>
<organism evidence="10 11">
    <name type="scientific">Pararobbsia silviterrae</name>
    <dbReference type="NCBI Taxonomy" id="1792498"/>
    <lineage>
        <taxon>Bacteria</taxon>
        <taxon>Pseudomonadati</taxon>
        <taxon>Pseudomonadota</taxon>
        <taxon>Betaproteobacteria</taxon>
        <taxon>Burkholderiales</taxon>
        <taxon>Burkholderiaceae</taxon>
        <taxon>Pararobbsia</taxon>
    </lineage>
</organism>
<evidence type="ECO:0000256" key="7">
    <source>
        <dbReference type="SAM" id="SignalP"/>
    </source>
</evidence>
<evidence type="ECO:0000256" key="1">
    <source>
        <dbReference type="ARBA" id="ARBA00001947"/>
    </source>
</evidence>
<dbReference type="InterPro" id="IPR008753">
    <property type="entry name" value="Peptidase_M13_N"/>
</dbReference>
<evidence type="ECO:0000313" key="10">
    <source>
        <dbReference type="EMBL" id="RKP48679.1"/>
    </source>
</evidence>
<keyword evidence="7" id="KW-0732">Signal</keyword>
<protein>
    <submittedName>
        <fullName evidence="10">M13 family peptidase</fullName>
    </submittedName>
</protein>
<dbReference type="OrthoDB" id="9775677at2"/>
<accession>A0A494XKK1</accession>
<dbReference type="Gene3D" id="1.10.1380.10">
    <property type="entry name" value="Neutral endopeptidase , domain2"/>
    <property type="match status" value="1"/>
</dbReference>
<comment type="cofactor">
    <cofactor evidence="1">
        <name>Zn(2+)</name>
        <dbReference type="ChEBI" id="CHEBI:29105"/>
    </cofactor>
</comment>
<feature type="signal peptide" evidence="7">
    <location>
        <begin position="1"/>
        <end position="20"/>
    </location>
</feature>
<dbReference type="PROSITE" id="PS51885">
    <property type="entry name" value="NEPRILYSIN"/>
    <property type="match status" value="1"/>
</dbReference>
<dbReference type="RefSeq" id="WP_121089339.1">
    <property type="nucleotide sequence ID" value="NZ_RBZU01000011.1"/>
</dbReference>
<dbReference type="Proteomes" id="UP000270342">
    <property type="component" value="Unassembled WGS sequence"/>
</dbReference>
<dbReference type="InterPro" id="IPR018497">
    <property type="entry name" value="Peptidase_M13_C"/>
</dbReference>
<dbReference type="GO" id="GO:0005886">
    <property type="term" value="C:plasma membrane"/>
    <property type="evidence" value="ECO:0007669"/>
    <property type="project" value="TreeGrafter"/>
</dbReference>
<dbReference type="GO" id="GO:0004222">
    <property type="term" value="F:metalloendopeptidase activity"/>
    <property type="evidence" value="ECO:0007669"/>
    <property type="project" value="InterPro"/>
</dbReference>
<dbReference type="InterPro" id="IPR024079">
    <property type="entry name" value="MetalloPept_cat_dom_sf"/>
</dbReference>
<evidence type="ECO:0000259" key="9">
    <source>
        <dbReference type="Pfam" id="PF05649"/>
    </source>
</evidence>
<keyword evidence="11" id="KW-1185">Reference proteome</keyword>
<dbReference type="CDD" id="cd08662">
    <property type="entry name" value="M13"/>
    <property type="match status" value="1"/>
</dbReference>
<keyword evidence="6" id="KW-0482">Metalloprotease</keyword>
<reference evidence="10 11" key="1">
    <citation type="submission" date="2018-10" db="EMBL/GenBank/DDBJ databases">
        <title>Robbsia sp. DHC34, isolated from soil.</title>
        <authorList>
            <person name="Gao Z.-H."/>
            <person name="Qiu L.-H."/>
        </authorList>
    </citation>
    <scope>NUCLEOTIDE SEQUENCE [LARGE SCALE GENOMIC DNA]</scope>
    <source>
        <strain evidence="10 11">DHC34</strain>
    </source>
</reference>
<evidence type="ECO:0000256" key="2">
    <source>
        <dbReference type="ARBA" id="ARBA00022670"/>
    </source>
</evidence>
<sequence>MIAFKTLCFGTALVLTTLLAGCPEESSESDSHAQTSGVVRAWFDTHARPQDDLYRAANGHWLDREAARADDGAAHGGDNADERSTQRLRAIFEDPSRKLKTSTPSLQRARDFYASYLDRAAIERRGSRSLEPVFARIDAMRDARDIAAVFSYLDSLDIPVPVANQFFTHPDDAGHPRWASRIIDRGSLFLPDESSANAQSVDALRTRTTDYIRKMLNLSGDAGAAAHAADVVDFEAALSRIQSAPRSSEDRPESDRRFTPTELRALAPRFDWDAYFEENGTSGKTASVFVEHPDYIRALDMLLGQVSLDALKAHLKFKTIEQYADALPEAVRNTRIQFKLRGGDTSPDMSRLHAAIETTGRYFPLAVGREYAARHFTAERKAHARATAEQLRKAYRDRVSKADWLDAEARKQALTLVDTVVFSLGYPDAWGDDPAHAVVRDDALGNLLRANHSHHDAWAVKLGTRADLTERDSVTPHAVEAVYIPDTHTIAISAAFIEHWVSSLDNDDATRYGGLGVVLGHELSHAFDPGASWFTDHRNWSEATLAHYRARNDRLTHYYEKLEALPGIQVDGALTLAENFADVAGVQAAYDAYVMSAGAAQARVIDGLTGPQRFFYAYAQMHRSQTNTYDAIESAESDSHAPKRVRVNAVARTMSSFHDAFSVVPRDAMYLPPNERIVIW</sequence>
<keyword evidence="5" id="KW-0862">Zinc</keyword>
<feature type="domain" description="Peptidase M13 N-terminal" evidence="9">
    <location>
        <begin position="49"/>
        <end position="427"/>
    </location>
</feature>
<feature type="chain" id="PRO_5019728835" evidence="7">
    <location>
        <begin position="21"/>
        <end position="680"/>
    </location>
</feature>
<dbReference type="InterPro" id="IPR042089">
    <property type="entry name" value="Peptidase_M13_dom_2"/>
</dbReference>
<evidence type="ECO:0000256" key="3">
    <source>
        <dbReference type="ARBA" id="ARBA00022723"/>
    </source>
</evidence>
<dbReference type="SUPFAM" id="SSF55486">
    <property type="entry name" value="Metalloproteases ('zincins'), catalytic domain"/>
    <property type="match status" value="1"/>
</dbReference>
<dbReference type="Pfam" id="PF01431">
    <property type="entry name" value="Peptidase_M13"/>
    <property type="match status" value="1"/>
</dbReference>
<dbReference type="Pfam" id="PF05649">
    <property type="entry name" value="Peptidase_M13_N"/>
    <property type="match status" value="1"/>
</dbReference>
<keyword evidence="2" id="KW-0645">Protease</keyword>
<proteinExistence type="predicted"/>
<dbReference type="AlphaFoldDB" id="A0A494XKK1"/>
<name>A0A494XKK1_9BURK</name>
<dbReference type="PROSITE" id="PS51257">
    <property type="entry name" value="PROKAR_LIPOPROTEIN"/>
    <property type="match status" value="1"/>
</dbReference>